<dbReference type="GO" id="GO:0015562">
    <property type="term" value="F:efflux transmembrane transporter activity"/>
    <property type="evidence" value="ECO:0007669"/>
    <property type="project" value="InterPro"/>
</dbReference>
<comment type="similarity">
    <text evidence="1 2">Belongs to the outer membrane factor (OMF) (TC 1.B.17) family.</text>
</comment>
<dbReference type="Gene3D" id="1.20.1600.10">
    <property type="entry name" value="Outer membrane efflux proteins (OEP)"/>
    <property type="match status" value="1"/>
</dbReference>
<protein>
    <submittedName>
        <fullName evidence="3">Contig48, whole genome shotgun sequence</fullName>
    </submittedName>
</protein>
<sequence>MTHKYNKQVFALLAAAALFSACSVTKTYETPKVNTDGLYRGQNVTDSATMASQPWQTLFTDEKLKVLIQRGLDQNVNLKNAIQNILQAQATLQQAKLAYLPTLSADASVTRSKQSSAGLNFPPGININTLTNTYKLSLSTSWEADIWGKLSSSKRAALAKYLETDAAKKAIQTQLIADIANNYYSLLALDQQLAITQETLKSRIINVETMKTLKEGAVVNGAAVVQSEASRYATEVSIPDLKKSIREAENAMHILLAENPGTVDRSTMESQSVPAALATGVPAQLLQNRPDVQQAELAFRGAFENTNLARTYFYPSLTLTASGGFSNLTLKNFFDKSVFYNLVGGLTQPIFNQGLNKARLKTAQSQQIQAMNNFQQSLLVAGQEVSNALYAYQTAVEKQDSRAKQVAALVKAVDYTQDLLRYSSATNYTDVLTSEQSLLAAQLSGVSDHLQKLQAVVNLYRALGGGWK</sequence>
<keyword evidence="2" id="KW-1134">Transmembrane beta strand</keyword>
<keyword evidence="2" id="KW-0732">Signal</keyword>
<evidence type="ECO:0000256" key="2">
    <source>
        <dbReference type="RuleBase" id="RU362097"/>
    </source>
</evidence>
<dbReference type="GO" id="GO:0005886">
    <property type="term" value="C:plasma membrane"/>
    <property type="evidence" value="ECO:0007669"/>
    <property type="project" value="UniProtKB-SubCell"/>
</dbReference>
<comment type="subcellular location">
    <subcellularLocation>
        <location evidence="2">Cell membrane</location>
        <topology evidence="2">Lipid-anchor</topology>
    </subcellularLocation>
</comment>
<evidence type="ECO:0000313" key="4">
    <source>
        <dbReference type="Proteomes" id="UP000032049"/>
    </source>
</evidence>
<dbReference type="SUPFAM" id="SSF56954">
    <property type="entry name" value="Outer membrane efflux proteins (OEP)"/>
    <property type="match status" value="1"/>
</dbReference>
<comment type="caution">
    <text evidence="3">The sequence shown here is derived from an EMBL/GenBank/DDBJ whole genome shotgun (WGS) entry which is preliminary data.</text>
</comment>
<dbReference type="PANTHER" id="PTHR30203:SF33">
    <property type="entry name" value="BLR4455 PROTEIN"/>
    <property type="match status" value="1"/>
</dbReference>
<dbReference type="PROSITE" id="PS51257">
    <property type="entry name" value="PROKAR_LIPOPROTEIN"/>
    <property type="match status" value="1"/>
</dbReference>
<dbReference type="Pfam" id="PF02321">
    <property type="entry name" value="OEP"/>
    <property type="match status" value="2"/>
</dbReference>
<reference evidence="3 4" key="1">
    <citation type="submission" date="2015-01" db="EMBL/GenBank/DDBJ databases">
        <title>Draft genome sequence of Pedobacter sp. NL19 isolated from sludge of an effluent treatment pond in an abandoned uranium mine.</title>
        <authorList>
            <person name="Santos T."/>
            <person name="Caetano T."/>
            <person name="Covas C."/>
            <person name="Cruz A."/>
            <person name="Mendo S."/>
        </authorList>
    </citation>
    <scope>NUCLEOTIDE SEQUENCE [LARGE SCALE GENOMIC DNA]</scope>
    <source>
        <strain evidence="3 4">NL19</strain>
    </source>
</reference>
<gene>
    <name evidence="3" type="ORF">TH53_11695</name>
</gene>
<evidence type="ECO:0000313" key="3">
    <source>
        <dbReference type="EMBL" id="KIO77025.1"/>
    </source>
</evidence>
<keyword evidence="4" id="KW-1185">Reference proteome</keyword>
<dbReference type="NCBIfam" id="TIGR01845">
    <property type="entry name" value="outer_NodT"/>
    <property type="match status" value="1"/>
</dbReference>
<keyword evidence="2" id="KW-0812">Transmembrane</keyword>
<dbReference type="OrthoDB" id="9770517at2"/>
<keyword evidence="2" id="KW-0564">Palmitate</keyword>
<dbReference type="STRING" id="1503925.TH53_11695"/>
<name>A0A0D0GLF3_9SPHI</name>
<evidence type="ECO:0000256" key="1">
    <source>
        <dbReference type="ARBA" id="ARBA00007613"/>
    </source>
</evidence>
<dbReference type="Proteomes" id="UP000032049">
    <property type="component" value="Unassembled WGS sequence"/>
</dbReference>
<dbReference type="EMBL" id="JXRA01000048">
    <property type="protein sequence ID" value="KIO77025.1"/>
    <property type="molecule type" value="Genomic_DNA"/>
</dbReference>
<dbReference type="AlphaFoldDB" id="A0A0D0GLF3"/>
<feature type="signal peptide" evidence="2">
    <location>
        <begin position="1"/>
        <end position="26"/>
    </location>
</feature>
<organism evidence="3 4">
    <name type="scientific">Pedobacter lusitanus</name>
    <dbReference type="NCBI Taxonomy" id="1503925"/>
    <lineage>
        <taxon>Bacteria</taxon>
        <taxon>Pseudomonadati</taxon>
        <taxon>Bacteroidota</taxon>
        <taxon>Sphingobacteriia</taxon>
        <taxon>Sphingobacteriales</taxon>
        <taxon>Sphingobacteriaceae</taxon>
        <taxon>Pedobacter</taxon>
    </lineage>
</organism>
<dbReference type="InterPro" id="IPR003423">
    <property type="entry name" value="OMP_efflux"/>
</dbReference>
<keyword evidence="2" id="KW-0449">Lipoprotein</keyword>
<dbReference type="InterPro" id="IPR010131">
    <property type="entry name" value="MdtP/NodT-like"/>
</dbReference>
<proteinExistence type="inferred from homology"/>
<feature type="chain" id="PRO_5001434619" evidence="2">
    <location>
        <begin position="27"/>
        <end position="468"/>
    </location>
</feature>
<accession>A0A0D0GLF3</accession>
<keyword evidence="2" id="KW-0472">Membrane</keyword>
<dbReference type="Gene3D" id="2.20.200.10">
    <property type="entry name" value="Outer membrane efflux proteins (OEP)"/>
    <property type="match status" value="1"/>
</dbReference>
<dbReference type="PANTHER" id="PTHR30203">
    <property type="entry name" value="OUTER MEMBRANE CATION EFFLUX PROTEIN"/>
    <property type="match status" value="1"/>
</dbReference>
<dbReference type="RefSeq" id="WP_041882170.1">
    <property type="nucleotide sequence ID" value="NZ_CP157278.1"/>
</dbReference>